<keyword evidence="2" id="KW-1185">Reference proteome</keyword>
<dbReference type="RefSeq" id="WP_073792590.1">
    <property type="nucleotide sequence ID" value="NZ_CP109583.1"/>
</dbReference>
<evidence type="ECO:0000313" key="2">
    <source>
        <dbReference type="Proteomes" id="UP000186455"/>
    </source>
</evidence>
<name>A0A1Q4V380_9ACTN</name>
<gene>
    <name evidence="1" type="ORF">AB852_25410</name>
</gene>
<sequence length="191" mass="21048">MGWQTEEFGSSHEGRVGVVLADGTEPGPVYIDMGSGSHVQETTEWWVYDGRYGRPRAARVRGRCSCGWRGAGDYPVVLPRQPGRDPDLDSSGAYDDWSRHIDEVESRSVPLPVVLEELLDAVEEQLHALCAEAPLAALRAVAALERTTRRVGRDAAHGAQADDLSWETIGKALGLTESEARSRLTQYSFRR</sequence>
<dbReference type="Proteomes" id="UP000186455">
    <property type="component" value="Unassembled WGS sequence"/>
</dbReference>
<organism evidence="1 2">
    <name type="scientific">Streptomyces uncialis</name>
    <dbReference type="NCBI Taxonomy" id="1048205"/>
    <lineage>
        <taxon>Bacteria</taxon>
        <taxon>Bacillati</taxon>
        <taxon>Actinomycetota</taxon>
        <taxon>Actinomycetes</taxon>
        <taxon>Kitasatosporales</taxon>
        <taxon>Streptomycetaceae</taxon>
        <taxon>Streptomyces</taxon>
    </lineage>
</organism>
<proteinExistence type="predicted"/>
<protein>
    <submittedName>
        <fullName evidence="1">Uncharacterized protein</fullName>
    </submittedName>
</protein>
<reference evidence="1 2" key="1">
    <citation type="submission" date="2015-06" db="EMBL/GenBank/DDBJ databases">
        <title>Cloning and characterization of the uncialamcin biosynthetic gene cluster.</title>
        <authorList>
            <person name="Yan X."/>
            <person name="Huang T."/>
            <person name="Ge H."/>
            <person name="Shen B."/>
        </authorList>
    </citation>
    <scope>NUCLEOTIDE SEQUENCE [LARGE SCALE GENOMIC DNA]</scope>
    <source>
        <strain evidence="1 2">DCA2648</strain>
    </source>
</reference>
<dbReference type="GeneID" id="96789878"/>
<dbReference type="AlphaFoldDB" id="A0A1Q4V380"/>
<evidence type="ECO:0000313" key="1">
    <source>
        <dbReference type="EMBL" id="OKH92264.1"/>
    </source>
</evidence>
<comment type="caution">
    <text evidence="1">The sequence shown here is derived from an EMBL/GenBank/DDBJ whole genome shotgun (WGS) entry which is preliminary data.</text>
</comment>
<dbReference type="EMBL" id="LFBV01000007">
    <property type="protein sequence ID" value="OKH92264.1"/>
    <property type="molecule type" value="Genomic_DNA"/>
</dbReference>
<accession>A0A1Q4V380</accession>